<dbReference type="PANTHER" id="PTHR33420">
    <property type="entry name" value="FIMBRIAL SUBUNIT ELFA-RELATED"/>
    <property type="match status" value="1"/>
</dbReference>
<comment type="similarity">
    <text evidence="2">Belongs to the fimbrial protein family.</text>
</comment>
<gene>
    <name evidence="5" type="ORF">Q0031_11230</name>
</gene>
<protein>
    <submittedName>
        <fullName evidence="5">Fimbrial protein</fullName>
    </submittedName>
</protein>
<evidence type="ECO:0000313" key="5">
    <source>
        <dbReference type="EMBL" id="MDQ7952355.1"/>
    </source>
</evidence>
<organism evidence="5 6">
    <name type="scientific">Stenotrophomonas geniculata</name>
    <dbReference type="NCBI Taxonomy" id="86188"/>
    <lineage>
        <taxon>Bacteria</taxon>
        <taxon>Pseudomonadati</taxon>
        <taxon>Pseudomonadota</taxon>
        <taxon>Gammaproteobacteria</taxon>
        <taxon>Lysobacterales</taxon>
        <taxon>Lysobacteraceae</taxon>
        <taxon>Stenotrophomonas</taxon>
    </lineage>
</organism>
<dbReference type="InterPro" id="IPR000259">
    <property type="entry name" value="Adhesion_dom_fimbrial"/>
</dbReference>
<proteinExistence type="inferred from homology"/>
<reference evidence="5" key="1">
    <citation type="submission" date="2023-07" db="EMBL/GenBank/DDBJ databases">
        <authorList>
            <person name="Shahid S."/>
            <person name="Akbar M.Y."/>
            <person name="Ajmal W."/>
            <person name="Ansari A."/>
            <person name="Ghazanfar S."/>
        </authorList>
    </citation>
    <scope>NUCLEOTIDE SEQUENCE</scope>
    <source>
        <strain evidence="5">NIGAB</strain>
    </source>
</reference>
<evidence type="ECO:0000313" key="6">
    <source>
        <dbReference type="Proteomes" id="UP001240529"/>
    </source>
</evidence>
<dbReference type="InterPro" id="IPR050263">
    <property type="entry name" value="Bact_Fimbrial_Adh_Pro"/>
</dbReference>
<dbReference type="AlphaFoldDB" id="A0AAP5C6W1"/>
<dbReference type="Gene3D" id="2.60.40.1090">
    <property type="entry name" value="Fimbrial-type adhesion domain"/>
    <property type="match status" value="1"/>
</dbReference>
<dbReference type="InterPro" id="IPR008966">
    <property type="entry name" value="Adhesion_dom_sf"/>
</dbReference>
<keyword evidence="3" id="KW-0281">Fimbrium</keyword>
<evidence type="ECO:0000256" key="3">
    <source>
        <dbReference type="ARBA" id="ARBA00023263"/>
    </source>
</evidence>
<evidence type="ECO:0000259" key="4">
    <source>
        <dbReference type="Pfam" id="PF00419"/>
    </source>
</evidence>
<comment type="subcellular location">
    <subcellularLocation>
        <location evidence="1">Fimbrium</location>
    </subcellularLocation>
</comment>
<dbReference type="Pfam" id="PF00419">
    <property type="entry name" value="Fimbrial"/>
    <property type="match status" value="1"/>
</dbReference>
<sequence length="315" mass="33310">MIAAMALQAQQASASCVRLNPGDQDLTVSLTMPNVDRPDTRYRNANVGAVMDSFECTAGQTAFNIDAPLTGLTYVRDIQYNGYVYKVYSTGPRSPLIGFGFSVRESGNAYGGPPITIGTSNRHPGVPLTTPGPIRVDVYMEIFFRGGAMESIPMTDLGTITSSVEGDPSQSMQHHVRLEIIVPPVTCTLANASHTLDDVLANELAASGSNAKESSFDVAMNCPMDNIDVQLSLADANDPGSSNGELAPAPGTTAGGVQVQLLRGGQPVQFGQAWSHGWSSKGQQAIPFSARYLRTADPLVPGDVKGEAVLTADYR</sequence>
<dbReference type="Proteomes" id="UP001240529">
    <property type="component" value="Unassembled WGS sequence"/>
</dbReference>
<dbReference type="PANTHER" id="PTHR33420:SF14">
    <property type="entry name" value="TYPE 1 FIMBRIN D-MANNOSE SPECIFIC ADHESIN"/>
    <property type="match status" value="1"/>
</dbReference>
<dbReference type="RefSeq" id="WP_305730339.1">
    <property type="nucleotide sequence ID" value="NZ_JAUZEA010000005.1"/>
</dbReference>
<feature type="domain" description="Fimbrial-type adhesion" evidence="4">
    <location>
        <begin position="180"/>
        <end position="314"/>
    </location>
</feature>
<dbReference type="EMBL" id="JAVIAC010000005">
    <property type="protein sequence ID" value="MDQ7952355.1"/>
    <property type="molecule type" value="Genomic_DNA"/>
</dbReference>
<dbReference type="GO" id="GO:0043709">
    <property type="term" value="P:cell adhesion involved in single-species biofilm formation"/>
    <property type="evidence" value="ECO:0007669"/>
    <property type="project" value="TreeGrafter"/>
</dbReference>
<name>A0AAP5C6W1_9GAMM</name>
<accession>A0AAP5C6W1</accession>
<dbReference type="GO" id="GO:0009289">
    <property type="term" value="C:pilus"/>
    <property type="evidence" value="ECO:0007669"/>
    <property type="project" value="UniProtKB-SubCell"/>
</dbReference>
<evidence type="ECO:0000256" key="1">
    <source>
        <dbReference type="ARBA" id="ARBA00004561"/>
    </source>
</evidence>
<comment type="caution">
    <text evidence="5">The sequence shown here is derived from an EMBL/GenBank/DDBJ whole genome shotgun (WGS) entry which is preliminary data.</text>
</comment>
<evidence type="ECO:0000256" key="2">
    <source>
        <dbReference type="ARBA" id="ARBA00006671"/>
    </source>
</evidence>
<dbReference type="InterPro" id="IPR036937">
    <property type="entry name" value="Adhesion_dom_fimbrial_sf"/>
</dbReference>
<dbReference type="SUPFAM" id="SSF49401">
    <property type="entry name" value="Bacterial adhesins"/>
    <property type="match status" value="1"/>
</dbReference>